<dbReference type="Proteomes" id="UP000324611">
    <property type="component" value="Unassembled WGS sequence"/>
</dbReference>
<protein>
    <submittedName>
        <fullName evidence="1">Uncharacterized protein</fullName>
    </submittedName>
</protein>
<reference evidence="1 2" key="1">
    <citation type="submission" date="2019-09" db="EMBL/GenBank/DDBJ databases">
        <title>Chitinophaga ginsengihumi sp. nov., isolated from soil of ginseng rhizosphere.</title>
        <authorList>
            <person name="Lee J."/>
        </authorList>
    </citation>
    <scope>NUCLEOTIDE SEQUENCE [LARGE SCALE GENOMIC DNA]</scope>
    <source>
        <strain evidence="1 2">BN140078</strain>
    </source>
</reference>
<reference evidence="1 2" key="2">
    <citation type="submission" date="2019-09" db="EMBL/GenBank/DDBJ databases">
        <authorList>
            <person name="Jin C."/>
        </authorList>
    </citation>
    <scope>NUCLEOTIDE SEQUENCE [LARGE SCALE GENOMIC DNA]</scope>
    <source>
        <strain evidence="1 2">BN140078</strain>
    </source>
</reference>
<dbReference type="EMBL" id="VUOC01000004">
    <property type="protein sequence ID" value="KAA2240050.1"/>
    <property type="molecule type" value="Genomic_DNA"/>
</dbReference>
<organism evidence="1 2">
    <name type="scientific">Chitinophaga agrisoli</name>
    <dbReference type="NCBI Taxonomy" id="2607653"/>
    <lineage>
        <taxon>Bacteria</taxon>
        <taxon>Pseudomonadati</taxon>
        <taxon>Bacteroidota</taxon>
        <taxon>Chitinophagia</taxon>
        <taxon>Chitinophagales</taxon>
        <taxon>Chitinophagaceae</taxon>
        <taxon>Chitinophaga</taxon>
    </lineage>
</organism>
<dbReference type="RefSeq" id="WP_149841228.1">
    <property type="nucleotide sequence ID" value="NZ_VUOC01000004.1"/>
</dbReference>
<keyword evidence="2" id="KW-1185">Reference proteome</keyword>
<evidence type="ECO:0000313" key="1">
    <source>
        <dbReference type="EMBL" id="KAA2240050.1"/>
    </source>
</evidence>
<gene>
    <name evidence="1" type="ORF">F0L74_28165</name>
</gene>
<accession>A0A5B2VN06</accession>
<sequence length="90" mass="10164">MKMTNKDVVRLAEIKLYFLDPPYSFKIHSEAAPQLDEIFAILEKYKPLPLVVTDNLQTLKTLFADASGNVEATRKVMRQIASVLNGLNRA</sequence>
<evidence type="ECO:0000313" key="2">
    <source>
        <dbReference type="Proteomes" id="UP000324611"/>
    </source>
</evidence>
<name>A0A5B2VN06_9BACT</name>
<dbReference type="AlphaFoldDB" id="A0A5B2VN06"/>
<proteinExistence type="predicted"/>
<comment type="caution">
    <text evidence="1">The sequence shown here is derived from an EMBL/GenBank/DDBJ whole genome shotgun (WGS) entry which is preliminary data.</text>
</comment>